<dbReference type="NCBIfam" id="NF045524">
    <property type="entry name" value="MXAN_6640_HExxH"/>
    <property type="match status" value="1"/>
</dbReference>
<dbReference type="RefSeq" id="WP_344156793.1">
    <property type="nucleotide sequence ID" value="NZ_BAAAQR010000015.1"/>
</dbReference>
<evidence type="ECO:0008006" key="4">
    <source>
        <dbReference type="Google" id="ProtNLM"/>
    </source>
</evidence>
<organism evidence="2 3">
    <name type="scientific">Nocardioides koreensis</name>
    <dbReference type="NCBI Taxonomy" id="433651"/>
    <lineage>
        <taxon>Bacteria</taxon>
        <taxon>Bacillati</taxon>
        <taxon>Actinomycetota</taxon>
        <taxon>Actinomycetes</taxon>
        <taxon>Propionibacteriales</taxon>
        <taxon>Nocardioidaceae</taxon>
        <taxon>Nocardioides</taxon>
    </lineage>
</organism>
<keyword evidence="1" id="KW-0732">Signal</keyword>
<evidence type="ECO:0000256" key="1">
    <source>
        <dbReference type="SAM" id="SignalP"/>
    </source>
</evidence>
<evidence type="ECO:0000313" key="2">
    <source>
        <dbReference type="EMBL" id="GAA2154456.1"/>
    </source>
</evidence>
<gene>
    <name evidence="2" type="ORF">GCM10009844_40320</name>
</gene>
<accession>A0ABP5LVW1</accession>
<evidence type="ECO:0000313" key="3">
    <source>
        <dbReference type="Proteomes" id="UP001501771"/>
    </source>
</evidence>
<feature type="signal peptide" evidence="1">
    <location>
        <begin position="1"/>
        <end position="23"/>
    </location>
</feature>
<keyword evidence="3" id="KW-1185">Reference proteome</keyword>
<name>A0ABP5LVW1_9ACTN</name>
<sequence>MRRSIAAAVVSLATALSVVPATASSATDTTVTPSEPLAGLLAQDNARLALEHAREVLSGTAAAAPGSHSEGTLAMRDLFAAMPDLSGSERREARAVLARPTDGTNDPNYDGYTVSAKRKCKGHFCLHWVPTTSDAPPSKSWVDKTLRTMNQVWAKEVGGLNYRAPVKDGKHGGNNLFDVYLKDIGNDGLYGYCAAEYLKPGRKREASGYCVLDNDFDSSQFSGARPVDSLRVTAAHEFFHAVQFGYDYKEDPWLMEATSTWMEERFADGINDNRQYLPYGQVHLSSSSLDVSHQWTFNQYGNWAFFEYLSSHFGAGIVRRIWNAAGEFPDGGKKYSTEAVAAVLGRHGGFTDVFSRYASANTAPARNYAEGSSWPKAAIDKRWKLSRDKLRGSTKLTINHMASRNAVMKPDDSLAGKRWRGKVVVDGPGLAKSPAVRVVVTRAGGHQVEKTLRLSRSGVGRTTFGFSSGEVKRVTITAVNASTRFDCHQQTSLSCRGKAKDNASTYKLTVAAFKR</sequence>
<dbReference type="Proteomes" id="UP001501771">
    <property type="component" value="Unassembled WGS sequence"/>
</dbReference>
<reference evidence="3" key="1">
    <citation type="journal article" date="2019" name="Int. J. Syst. Evol. Microbiol.">
        <title>The Global Catalogue of Microorganisms (GCM) 10K type strain sequencing project: providing services to taxonomists for standard genome sequencing and annotation.</title>
        <authorList>
            <consortium name="The Broad Institute Genomics Platform"/>
            <consortium name="The Broad Institute Genome Sequencing Center for Infectious Disease"/>
            <person name="Wu L."/>
            <person name="Ma J."/>
        </authorList>
    </citation>
    <scope>NUCLEOTIDE SEQUENCE [LARGE SCALE GENOMIC DNA]</scope>
    <source>
        <strain evidence="3">JCM 16022</strain>
    </source>
</reference>
<feature type="chain" id="PRO_5045552457" description="Neutral metalloproteinase" evidence="1">
    <location>
        <begin position="24"/>
        <end position="515"/>
    </location>
</feature>
<proteinExistence type="predicted"/>
<protein>
    <recommendedName>
        <fullName evidence="4">Neutral metalloproteinase</fullName>
    </recommendedName>
</protein>
<comment type="caution">
    <text evidence="2">The sequence shown here is derived from an EMBL/GenBank/DDBJ whole genome shotgun (WGS) entry which is preliminary data.</text>
</comment>
<dbReference type="EMBL" id="BAAAQR010000015">
    <property type="protein sequence ID" value="GAA2154456.1"/>
    <property type="molecule type" value="Genomic_DNA"/>
</dbReference>